<name>A0A1H6SPB8_9ACTN</name>
<keyword evidence="4" id="KW-1185">Reference proteome</keyword>
<proteinExistence type="predicted"/>
<evidence type="ECO:0000313" key="3">
    <source>
        <dbReference type="EMBL" id="SEI66627.1"/>
    </source>
</evidence>
<dbReference type="SUPFAM" id="SSF63817">
    <property type="entry name" value="Sortase"/>
    <property type="match status" value="1"/>
</dbReference>
<dbReference type="AlphaFoldDB" id="A0A1H6SPB8"/>
<dbReference type="Pfam" id="PF04203">
    <property type="entry name" value="Sortase"/>
    <property type="match status" value="1"/>
</dbReference>
<dbReference type="InterPro" id="IPR042001">
    <property type="entry name" value="Sortase_F"/>
</dbReference>
<dbReference type="CDD" id="cd05829">
    <property type="entry name" value="Sortase_F"/>
    <property type="match status" value="1"/>
</dbReference>
<dbReference type="NCBIfam" id="NF033748">
    <property type="entry name" value="class_F_sortase"/>
    <property type="match status" value="1"/>
</dbReference>
<dbReference type="Proteomes" id="UP000198707">
    <property type="component" value="Unassembled WGS sequence"/>
</dbReference>
<dbReference type="Gene3D" id="2.40.260.10">
    <property type="entry name" value="Sortase"/>
    <property type="match status" value="1"/>
</dbReference>
<dbReference type="EMBL" id="FNYV01000001">
    <property type="protein sequence ID" value="SEI66627.1"/>
    <property type="molecule type" value="Genomic_DNA"/>
</dbReference>
<dbReference type="GO" id="GO:0016787">
    <property type="term" value="F:hydrolase activity"/>
    <property type="evidence" value="ECO:0007669"/>
    <property type="project" value="UniProtKB-KW"/>
</dbReference>
<protein>
    <submittedName>
        <fullName evidence="3">Sortase family protein</fullName>
    </submittedName>
</protein>
<feature type="region of interest" description="Disordered" evidence="2">
    <location>
        <begin position="1"/>
        <end position="79"/>
    </location>
</feature>
<gene>
    <name evidence="3" type="ORF">SAMN05443287_101693</name>
</gene>
<dbReference type="STRING" id="1144548.SAMN05443287_101693"/>
<reference evidence="4" key="1">
    <citation type="submission" date="2016-10" db="EMBL/GenBank/DDBJ databases">
        <authorList>
            <person name="Varghese N."/>
            <person name="Submissions S."/>
        </authorList>
    </citation>
    <scope>NUCLEOTIDE SEQUENCE [LARGE SCALE GENOMIC DNA]</scope>
    <source>
        <strain evidence="4">CGMCC 4.7038</strain>
    </source>
</reference>
<keyword evidence="1" id="KW-0378">Hydrolase</keyword>
<evidence type="ECO:0000256" key="1">
    <source>
        <dbReference type="ARBA" id="ARBA00022801"/>
    </source>
</evidence>
<evidence type="ECO:0000256" key="2">
    <source>
        <dbReference type="SAM" id="MobiDB-lite"/>
    </source>
</evidence>
<accession>A0A1H6SPB8</accession>
<sequence length="282" mass="28266">MPPPASHPGPFVPPPASRPGSFVPPAGDAGPFVPPAGDARLRPAKLAPHPEIFTPPTVGGVPRSTGAPGATGRAPRSGRSPWSLPLAVLLVLAGVFATGAGLGRTVGGPLEWAAVGGAQSSAGAPVTPTVARPVSLSVPSIEVSAPVKPVGDAPDGSIAVPPLSRHEETGWYDRGPVPGEPGPAVIVGHVDTKSGPSVFYDLGKLGVGDTVEVAREDGSVAVFTVDSVEHFPKDQLPADRVYGHDGPASLRLITCGGQWLGGGTGYADNVIAFATLTSTRAA</sequence>
<organism evidence="3 4">
    <name type="scientific">Micromonospora phaseoli</name>
    <dbReference type="NCBI Taxonomy" id="1144548"/>
    <lineage>
        <taxon>Bacteria</taxon>
        <taxon>Bacillati</taxon>
        <taxon>Actinomycetota</taxon>
        <taxon>Actinomycetes</taxon>
        <taxon>Micromonosporales</taxon>
        <taxon>Micromonosporaceae</taxon>
        <taxon>Micromonospora</taxon>
    </lineage>
</organism>
<evidence type="ECO:0000313" key="4">
    <source>
        <dbReference type="Proteomes" id="UP000198707"/>
    </source>
</evidence>
<dbReference type="InterPro" id="IPR023365">
    <property type="entry name" value="Sortase_dom-sf"/>
</dbReference>
<feature type="compositionally biased region" description="Pro residues" evidence="2">
    <location>
        <begin position="1"/>
        <end position="17"/>
    </location>
</feature>
<dbReference type="InterPro" id="IPR005754">
    <property type="entry name" value="Sortase"/>
</dbReference>